<feature type="binding site" evidence="12">
    <location>
        <position position="535"/>
    </location>
    <ligand>
        <name>Zn(2+)</name>
        <dbReference type="ChEBI" id="CHEBI:29105"/>
        <label>2</label>
    </ligand>
</feature>
<dbReference type="InterPro" id="IPR040498">
    <property type="entry name" value="PriA_CRR"/>
</dbReference>
<name>A0A9D1A7U4_9FIRM</name>
<comment type="subunit">
    <text evidence="12">Component of the replication restart primosome.</text>
</comment>
<dbReference type="Pfam" id="PF00270">
    <property type="entry name" value="DEAD"/>
    <property type="match status" value="1"/>
</dbReference>
<dbReference type="InterPro" id="IPR001650">
    <property type="entry name" value="Helicase_C-like"/>
</dbReference>
<evidence type="ECO:0000256" key="2">
    <source>
        <dbReference type="ARBA" id="ARBA00022705"/>
    </source>
</evidence>
<dbReference type="NCBIfam" id="TIGR00595">
    <property type="entry name" value="priA"/>
    <property type="match status" value="1"/>
</dbReference>
<keyword evidence="9 12" id="KW-0238">DNA-binding</keyword>
<dbReference type="Gene3D" id="3.40.50.300">
    <property type="entry name" value="P-loop containing nucleotide triphosphate hydrolases"/>
    <property type="match status" value="2"/>
</dbReference>
<feature type="binding site" evidence="12">
    <location>
        <position position="553"/>
    </location>
    <ligand>
        <name>Zn(2+)</name>
        <dbReference type="ChEBI" id="CHEBI:29105"/>
        <label>2</label>
    </ligand>
</feature>
<keyword evidence="3 12" id="KW-0479">Metal-binding</keyword>
<accession>A0A9D1A7U4</accession>
<comment type="cofactor">
    <cofactor evidence="12">
        <name>Zn(2+)</name>
        <dbReference type="ChEBI" id="CHEBI:29105"/>
    </cofactor>
    <text evidence="12">Binds 2 zinc ions per subunit.</text>
</comment>
<evidence type="ECO:0000256" key="7">
    <source>
        <dbReference type="ARBA" id="ARBA00022833"/>
    </source>
</evidence>
<comment type="catalytic activity">
    <reaction evidence="11 12">
        <text>ATP + H2O = ADP + phosphate + H(+)</text>
        <dbReference type="Rhea" id="RHEA:13065"/>
        <dbReference type="ChEBI" id="CHEBI:15377"/>
        <dbReference type="ChEBI" id="CHEBI:15378"/>
        <dbReference type="ChEBI" id="CHEBI:30616"/>
        <dbReference type="ChEBI" id="CHEBI:43474"/>
        <dbReference type="ChEBI" id="CHEBI:456216"/>
        <dbReference type="EC" id="5.6.2.4"/>
    </reaction>
</comment>
<dbReference type="EMBL" id="DVGD01000099">
    <property type="protein sequence ID" value="HIR09437.1"/>
    <property type="molecule type" value="Genomic_DNA"/>
</dbReference>
<keyword evidence="7 12" id="KW-0862">Zinc</keyword>
<dbReference type="PROSITE" id="PS51192">
    <property type="entry name" value="HELICASE_ATP_BIND_1"/>
    <property type="match status" value="1"/>
</dbReference>
<dbReference type="Proteomes" id="UP000824258">
    <property type="component" value="Unassembled WGS sequence"/>
</dbReference>
<evidence type="ECO:0000256" key="11">
    <source>
        <dbReference type="ARBA" id="ARBA00048988"/>
    </source>
</evidence>
<evidence type="ECO:0000256" key="6">
    <source>
        <dbReference type="ARBA" id="ARBA00022806"/>
    </source>
</evidence>
<dbReference type="GO" id="GO:0006302">
    <property type="term" value="P:double-strand break repair"/>
    <property type="evidence" value="ECO:0007669"/>
    <property type="project" value="InterPro"/>
</dbReference>
<evidence type="ECO:0000256" key="10">
    <source>
        <dbReference type="ARBA" id="ARBA00023235"/>
    </source>
</evidence>
<feature type="binding site" evidence="12">
    <location>
        <position position="556"/>
    </location>
    <ligand>
        <name>Zn(2+)</name>
        <dbReference type="ChEBI" id="CHEBI:29105"/>
        <label>2</label>
    </ligand>
</feature>
<keyword evidence="2 12" id="KW-0235">DNA replication</keyword>
<keyword evidence="4 12" id="KW-0547">Nucleotide-binding</keyword>
<dbReference type="InterPro" id="IPR041236">
    <property type="entry name" value="PriA_C"/>
</dbReference>
<evidence type="ECO:0000313" key="16">
    <source>
        <dbReference type="Proteomes" id="UP000824258"/>
    </source>
</evidence>
<evidence type="ECO:0000256" key="3">
    <source>
        <dbReference type="ARBA" id="ARBA00022723"/>
    </source>
</evidence>
<reference evidence="15" key="2">
    <citation type="journal article" date="2021" name="PeerJ">
        <title>Extensive microbial diversity within the chicken gut microbiome revealed by metagenomics and culture.</title>
        <authorList>
            <person name="Gilroy R."/>
            <person name="Ravi A."/>
            <person name="Getino M."/>
            <person name="Pursley I."/>
            <person name="Horton D.L."/>
            <person name="Alikhan N.F."/>
            <person name="Baker D."/>
            <person name="Gharbi K."/>
            <person name="Hall N."/>
            <person name="Watson M."/>
            <person name="Adriaenssens E.M."/>
            <person name="Foster-Nyarko E."/>
            <person name="Jarju S."/>
            <person name="Secka A."/>
            <person name="Antonio M."/>
            <person name="Oren A."/>
            <person name="Chaudhuri R.R."/>
            <person name="La Ragione R."/>
            <person name="Hildebrand F."/>
            <person name="Pallen M.J."/>
        </authorList>
    </citation>
    <scope>NUCLEOTIDE SEQUENCE</scope>
    <source>
        <strain evidence="15">ChiHjej9B8-7071</strain>
    </source>
</reference>
<proteinExistence type="inferred from homology"/>
<evidence type="ECO:0000256" key="9">
    <source>
        <dbReference type="ARBA" id="ARBA00023125"/>
    </source>
</evidence>
<dbReference type="GO" id="GO:0006269">
    <property type="term" value="P:DNA replication, synthesis of primer"/>
    <property type="evidence" value="ECO:0007669"/>
    <property type="project" value="UniProtKB-KW"/>
</dbReference>
<feature type="binding site" evidence="12">
    <location>
        <position position="566"/>
    </location>
    <ligand>
        <name>Zn(2+)</name>
        <dbReference type="ChEBI" id="CHEBI:29105"/>
        <label>1</label>
    </ligand>
</feature>
<dbReference type="GO" id="GO:0016787">
    <property type="term" value="F:hydrolase activity"/>
    <property type="evidence" value="ECO:0007669"/>
    <property type="project" value="UniProtKB-KW"/>
</dbReference>
<keyword evidence="5 12" id="KW-0378">Hydrolase</keyword>
<feature type="binding site" evidence="12">
    <location>
        <position position="569"/>
    </location>
    <ligand>
        <name>Zn(2+)</name>
        <dbReference type="ChEBI" id="CHEBI:29105"/>
        <label>1</label>
    </ligand>
</feature>
<dbReference type="GO" id="GO:0003677">
    <property type="term" value="F:DNA binding"/>
    <property type="evidence" value="ECO:0007669"/>
    <property type="project" value="UniProtKB-UniRule"/>
</dbReference>
<dbReference type="HAMAP" id="MF_00983">
    <property type="entry name" value="PriA"/>
    <property type="match status" value="1"/>
</dbReference>
<evidence type="ECO:0000256" key="5">
    <source>
        <dbReference type="ARBA" id="ARBA00022801"/>
    </source>
</evidence>
<dbReference type="GO" id="GO:0043138">
    <property type="term" value="F:3'-5' DNA helicase activity"/>
    <property type="evidence" value="ECO:0007669"/>
    <property type="project" value="UniProtKB-EC"/>
</dbReference>
<dbReference type="PANTHER" id="PTHR30580">
    <property type="entry name" value="PRIMOSOMAL PROTEIN N"/>
    <property type="match status" value="1"/>
</dbReference>
<dbReference type="CDD" id="cd18804">
    <property type="entry name" value="SF2_C_priA"/>
    <property type="match status" value="1"/>
</dbReference>
<keyword evidence="1 12" id="KW-0639">Primosome</keyword>
<dbReference type="Pfam" id="PF18319">
    <property type="entry name" value="Zn_ribbon_PriA"/>
    <property type="match status" value="1"/>
</dbReference>
<dbReference type="GO" id="GO:0005524">
    <property type="term" value="F:ATP binding"/>
    <property type="evidence" value="ECO:0007669"/>
    <property type="project" value="UniProtKB-UniRule"/>
</dbReference>
<evidence type="ECO:0000256" key="12">
    <source>
        <dbReference type="HAMAP-Rule" id="MF_00983"/>
    </source>
</evidence>
<feature type="binding site" evidence="12">
    <location>
        <position position="529"/>
    </location>
    <ligand>
        <name>Zn(2+)</name>
        <dbReference type="ChEBI" id="CHEBI:29105"/>
        <label>1</label>
    </ligand>
</feature>
<keyword evidence="6 12" id="KW-0347">Helicase</keyword>
<feature type="domain" description="Helicase ATP-binding" evidence="13">
    <location>
        <begin position="298"/>
        <end position="464"/>
    </location>
</feature>
<feature type="binding site" evidence="12">
    <location>
        <position position="526"/>
    </location>
    <ligand>
        <name>Zn(2+)</name>
        <dbReference type="ChEBI" id="CHEBI:29105"/>
        <label>1</label>
    </ligand>
</feature>
<comment type="catalytic activity">
    <reaction evidence="12">
        <text>Couples ATP hydrolysis with the unwinding of duplex DNA by translocating in the 3'-5' direction.</text>
        <dbReference type="EC" id="5.6.2.4"/>
    </reaction>
</comment>
<reference evidence="15" key="1">
    <citation type="submission" date="2020-10" db="EMBL/GenBank/DDBJ databases">
        <authorList>
            <person name="Gilroy R."/>
        </authorList>
    </citation>
    <scope>NUCLEOTIDE SEQUENCE</scope>
    <source>
        <strain evidence="15">ChiHjej9B8-7071</strain>
    </source>
</reference>
<dbReference type="SMART" id="SM00490">
    <property type="entry name" value="HELICc"/>
    <property type="match status" value="1"/>
</dbReference>
<dbReference type="InterPro" id="IPR027417">
    <property type="entry name" value="P-loop_NTPase"/>
</dbReference>
<evidence type="ECO:0000259" key="13">
    <source>
        <dbReference type="PROSITE" id="PS51192"/>
    </source>
</evidence>
<evidence type="ECO:0000259" key="14">
    <source>
        <dbReference type="PROSITE" id="PS51194"/>
    </source>
</evidence>
<dbReference type="GO" id="GO:1990077">
    <property type="term" value="C:primosome complex"/>
    <property type="evidence" value="ECO:0007669"/>
    <property type="project" value="UniProtKB-UniRule"/>
</dbReference>
<gene>
    <name evidence="12 15" type="primary">priA</name>
    <name evidence="15" type="ORF">IAA70_03420</name>
</gene>
<dbReference type="Pfam" id="PF17764">
    <property type="entry name" value="PriA_3primeBD"/>
    <property type="match status" value="1"/>
</dbReference>
<dbReference type="Pfam" id="PF18074">
    <property type="entry name" value="PriA_C"/>
    <property type="match status" value="1"/>
</dbReference>
<dbReference type="FunFam" id="3.40.50.300:FF:000489">
    <property type="entry name" value="Primosome assembly protein PriA"/>
    <property type="match status" value="1"/>
</dbReference>
<feature type="domain" description="Helicase C-terminal" evidence="14">
    <location>
        <begin position="561"/>
        <end position="717"/>
    </location>
</feature>
<organism evidence="15 16">
    <name type="scientific">Candidatus Avoscillospira stercoripullorum</name>
    <dbReference type="NCBI Taxonomy" id="2840709"/>
    <lineage>
        <taxon>Bacteria</taxon>
        <taxon>Bacillati</taxon>
        <taxon>Bacillota</taxon>
        <taxon>Clostridia</taxon>
        <taxon>Eubacteriales</taxon>
        <taxon>Oscillospiraceae</taxon>
        <taxon>Oscillospiraceae incertae sedis</taxon>
        <taxon>Candidatus Avoscillospira</taxon>
    </lineage>
</organism>
<dbReference type="GO" id="GO:0006310">
    <property type="term" value="P:DNA recombination"/>
    <property type="evidence" value="ECO:0007669"/>
    <property type="project" value="InterPro"/>
</dbReference>
<evidence type="ECO:0000256" key="1">
    <source>
        <dbReference type="ARBA" id="ARBA00022515"/>
    </source>
</evidence>
<dbReference type="Pfam" id="PF00271">
    <property type="entry name" value="Helicase_C"/>
    <property type="match status" value="1"/>
</dbReference>
<comment type="similarity">
    <text evidence="12">Belongs to the helicase family. PriA subfamily.</text>
</comment>
<dbReference type="SUPFAM" id="SSF52540">
    <property type="entry name" value="P-loop containing nucleoside triphosphate hydrolases"/>
    <property type="match status" value="2"/>
</dbReference>
<comment type="function">
    <text evidence="12">Initiates the restart of stalled replication forks, which reloads the replicative helicase on sites other than the origin of replication. Recognizes and binds to abandoned replication forks and remodels them to uncover a helicase loading site. Promotes assembly of the primosome at these replication forks.</text>
</comment>
<dbReference type="PANTHER" id="PTHR30580:SF0">
    <property type="entry name" value="PRIMOSOMAL PROTEIN N"/>
    <property type="match status" value="1"/>
</dbReference>
<dbReference type="CDD" id="cd17929">
    <property type="entry name" value="DEXHc_priA"/>
    <property type="match status" value="1"/>
</dbReference>
<feature type="binding site" evidence="12">
    <location>
        <position position="538"/>
    </location>
    <ligand>
        <name>Zn(2+)</name>
        <dbReference type="ChEBI" id="CHEBI:29105"/>
        <label>2</label>
    </ligand>
</feature>
<dbReference type="GO" id="GO:0008270">
    <property type="term" value="F:zinc ion binding"/>
    <property type="evidence" value="ECO:0007669"/>
    <property type="project" value="UniProtKB-UniRule"/>
</dbReference>
<dbReference type="Gene3D" id="3.40.1440.60">
    <property type="entry name" value="PriA, 3(prime) DNA-binding domain"/>
    <property type="match status" value="1"/>
</dbReference>
<evidence type="ECO:0000256" key="8">
    <source>
        <dbReference type="ARBA" id="ARBA00022840"/>
    </source>
</evidence>
<dbReference type="GO" id="GO:0006270">
    <property type="term" value="P:DNA replication initiation"/>
    <property type="evidence" value="ECO:0007669"/>
    <property type="project" value="TreeGrafter"/>
</dbReference>
<sequence length="816" mass="89865">MAHGAEGGRALLAQVAVAAAVYAIDKPYSYRVPSNLKVLPGMRVSAPFGAGNRRTEGIVLEVSDGETDGLKDIEAVLDETPVLSVSFLRLAAFLRERYFCTYFDAAKAMLPAGLWFGATDELSLGKKPAAALPEKEALAGSILTIIAERGGRISYPELKQLFPAEENLAKTLQSLCKRQFLAADVTFSKKLRDKSEQIATLAVSQEEAQAYLQSKGRRAPQQAAVLELLTQLGSASTKELSYFTGADMASIRRLFKAGMVTLSVRPVFETPLPDYVEPAPMPVLNDAQKNAYEGLCAMASREKPGAALLYGVTGSGKTAVYLHLIARALESGKTALYLVPEIALTPQLIERLMRHFGRDVAVLHSSLRVRERYDEWRRIREGKARVVIGTRSAVFAPLESPGVIIVDEEQEHSYKSEQTPRYHAREVALWLGLHHRALVVLGSATPSVESMYQAERGVYGLFRLADRYNGSDLPRVDVVDLKEELRRGNATAISKPLQDALAEAMAAGHQSILFLNRRGAGQYVVCVDCGDVPQCPRCSVSLTYHAANHRLLCHYCGYSQPTRAQCPVCGGHRKVVGTGTQKVELELQALFPDAEILRMDADTVSAANSHEDILRRFREEKIPILVGTQMVTKGLDFANVTLVGVVDADLSLYVNSFRAAETTFSLITQVVGRAGRGAYQGRAIIQTMTPRHAVLTLAAQQDYDRFYALEIELRRLHGLPPFRDLYTLTFVSQLESRALSGAARFRDLLAVQPERPEILGPSPAPVVKVNNAYRYRLEILGSGKQLRQRLAACLKEFLRNKENRGVTAYLDINSYE</sequence>
<dbReference type="SMART" id="SM00487">
    <property type="entry name" value="DEXDc"/>
    <property type="match status" value="1"/>
</dbReference>
<evidence type="ECO:0000256" key="4">
    <source>
        <dbReference type="ARBA" id="ARBA00022741"/>
    </source>
</evidence>
<dbReference type="AlphaFoldDB" id="A0A9D1A7U4"/>
<keyword evidence="10 12" id="KW-0413">Isomerase</keyword>
<keyword evidence="8 12" id="KW-0067">ATP-binding</keyword>
<dbReference type="EC" id="5.6.2.4" evidence="12"/>
<dbReference type="InterPro" id="IPR041222">
    <property type="entry name" value="PriA_3primeBD"/>
</dbReference>
<dbReference type="InterPro" id="IPR042115">
    <property type="entry name" value="PriA_3primeBD_sf"/>
</dbReference>
<evidence type="ECO:0000313" key="15">
    <source>
        <dbReference type="EMBL" id="HIR09437.1"/>
    </source>
</evidence>
<comment type="caution">
    <text evidence="15">The sequence shown here is derived from an EMBL/GenBank/DDBJ whole genome shotgun (WGS) entry which is preliminary data.</text>
</comment>
<dbReference type="InterPro" id="IPR011545">
    <property type="entry name" value="DEAD/DEAH_box_helicase_dom"/>
</dbReference>
<dbReference type="InterPro" id="IPR005259">
    <property type="entry name" value="PriA"/>
</dbReference>
<dbReference type="InterPro" id="IPR014001">
    <property type="entry name" value="Helicase_ATP-bd"/>
</dbReference>
<protein>
    <recommendedName>
        <fullName evidence="12">Replication restart protein PriA</fullName>
    </recommendedName>
    <alternativeName>
        <fullName evidence="12">ATP-dependent DNA helicase PriA</fullName>
        <ecNumber evidence="12">5.6.2.4</ecNumber>
    </alternativeName>
    <alternativeName>
        <fullName evidence="12">DNA 3'-5' helicase PriA</fullName>
    </alternativeName>
</protein>
<dbReference type="PROSITE" id="PS51194">
    <property type="entry name" value="HELICASE_CTER"/>
    <property type="match status" value="1"/>
</dbReference>